<dbReference type="Proteomes" id="UP001596161">
    <property type="component" value="Unassembled WGS sequence"/>
</dbReference>
<accession>A0ABW0ED31</accession>
<dbReference type="Gene3D" id="3.10.450.50">
    <property type="match status" value="1"/>
</dbReference>
<evidence type="ECO:0000313" key="1">
    <source>
        <dbReference type="EMBL" id="MFC5270891.1"/>
    </source>
</evidence>
<dbReference type="EMBL" id="JBHSKT010000005">
    <property type="protein sequence ID" value="MFC5270891.1"/>
    <property type="molecule type" value="Genomic_DNA"/>
</dbReference>
<dbReference type="RefSeq" id="WP_378017261.1">
    <property type="nucleotide sequence ID" value="NZ_JBHSKT010000005.1"/>
</dbReference>
<reference evidence="2" key="1">
    <citation type="journal article" date="2019" name="Int. J. Syst. Evol. Microbiol.">
        <title>The Global Catalogue of Microorganisms (GCM) 10K type strain sequencing project: providing services to taxonomists for standard genome sequencing and annotation.</title>
        <authorList>
            <consortium name="The Broad Institute Genomics Platform"/>
            <consortium name="The Broad Institute Genome Sequencing Center for Infectious Disease"/>
            <person name="Wu L."/>
            <person name="Ma J."/>
        </authorList>
    </citation>
    <scope>NUCLEOTIDE SEQUENCE [LARGE SCALE GENOMIC DNA]</scope>
    <source>
        <strain evidence="2">KACC 12602</strain>
    </source>
</reference>
<protein>
    <submittedName>
        <fullName evidence="1">YybH family protein</fullName>
    </submittedName>
</protein>
<name>A0ABW0ED31_9BACT</name>
<dbReference type="PROSITE" id="PS51257">
    <property type="entry name" value="PROKAR_LIPOPROTEIN"/>
    <property type="match status" value="1"/>
</dbReference>
<organism evidence="1 2">
    <name type="scientific">Adhaeribacter terreus</name>
    <dbReference type="NCBI Taxonomy" id="529703"/>
    <lineage>
        <taxon>Bacteria</taxon>
        <taxon>Pseudomonadati</taxon>
        <taxon>Bacteroidota</taxon>
        <taxon>Cytophagia</taxon>
        <taxon>Cytophagales</taxon>
        <taxon>Hymenobacteraceae</taxon>
        <taxon>Adhaeribacter</taxon>
    </lineage>
</organism>
<keyword evidence="2" id="KW-1185">Reference proteome</keyword>
<dbReference type="SUPFAM" id="SSF54427">
    <property type="entry name" value="NTF2-like"/>
    <property type="match status" value="1"/>
</dbReference>
<sequence length="153" mass="16985">MKTIFSFLIALFVFTSCTKTEEKPTVNAAQLNSKFIGFWNAKQQDSVIALLAEDAHFLQGNVHYNGKSQVADNWVRKTMGTINNLKTSTVSSGSDVNMAYEAGTFSVDVPAQSPDEPNAYGEGNFILLWKKGTDGKWKLSYAQLEDHNLQVKQ</sequence>
<comment type="caution">
    <text evidence="1">The sequence shown here is derived from an EMBL/GenBank/DDBJ whole genome shotgun (WGS) entry which is preliminary data.</text>
</comment>
<evidence type="ECO:0000313" key="2">
    <source>
        <dbReference type="Proteomes" id="UP001596161"/>
    </source>
</evidence>
<dbReference type="InterPro" id="IPR032710">
    <property type="entry name" value="NTF2-like_dom_sf"/>
</dbReference>
<gene>
    <name evidence="1" type="ORF">ACFPIB_09735</name>
</gene>
<proteinExistence type="predicted"/>